<protein>
    <submittedName>
        <fullName evidence="1">Uncharacterized protein</fullName>
    </submittedName>
</protein>
<organism evidence="1 2">
    <name type="scientific">Trachymyrmex septentrionalis</name>
    <dbReference type="NCBI Taxonomy" id="34720"/>
    <lineage>
        <taxon>Eukaryota</taxon>
        <taxon>Metazoa</taxon>
        <taxon>Ecdysozoa</taxon>
        <taxon>Arthropoda</taxon>
        <taxon>Hexapoda</taxon>
        <taxon>Insecta</taxon>
        <taxon>Pterygota</taxon>
        <taxon>Neoptera</taxon>
        <taxon>Endopterygota</taxon>
        <taxon>Hymenoptera</taxon>
        <taxon>Apocrita</taxon>
        <taxon>Aculeata</taxon>
        <taxon>Formicoidea</taxon>
        <taxon>Formicidae</taxon>
        <taxon>Myrmicinae</taxon>
        <taxon>Trachymyrmex</taxon>
    </lineage>
</organism>
<sequence length="85" mass="9478">MCLEVPCLEVHGARGAAYRCLLDTGRSPEVIAKLRAITALFEQNIDLNAREWVVLRESESRDAKSAHFADMIDGASLEILKICEF</sequence>
<evidence type="ECO:0000313" key="2">
    <source>
        <dbReference type="Proteomes" id="UP000078541"/>
    </source>
</evidence>
<dbReference type="STRING" id="34720.A0A151JT92"/>
<dbReference type="EMBL" id="KQ982031">
    <property type="protein sequence ID" value="KYN30371.1"/>
    <property type="molecule type" value="Genomic_DNA"/>
</dbReference>
<proteinExistence type="predicted"/>
<keyword evidence="2" id="KW-1185">Reference proteome</keyword>
<accession>A0A151JT92</accession>
<reference evidence="1 2" key="1">
    <citation type="submission" date="2016-03" db="EMBL/GenBank/DDBJ databases">
        <title>Trachymyrmex septentrionalis WGS genome.</title>
        <authorList>
            <person name="Nygaard S."/>
            <person name="Hu H."/>
            <person name="Boomsma J."/>
            <person name="Zhang G."/>
        </authorList>
    </citation>
    <scope>NUCLEOTIDE SEQUENCE [LARGE SCALE GENOMIC DNA]</scope>
    <source>
        <strain evidence="1">Tsep2-gDNA-1</strain>
        <tissue evidence="1">Whole body</tissue>
    </source>
</reference>
<evidence type="ECO:0000313" key="1">
    <source>
        <dbReference type="EMBL" id="KYN30371.1"/>
    </source>
</evidence>
<gene>
    <name evidence="1" type="ORF">ALC56_15347</name>
</gene>
<dbReference type="Proteomes" id="UP000078541">
    <property type="component" value="Unassembled WGS sequence"/>
</dbReference>
<dbReference type="AlphaFoldDB" id="A0A151JT92"/>
<name>A0A151JT92_9HYME</name>